<comment type="similarity">
    <text evidence="2">Belongs to the ADIPOR family.</text>
</comment>
<keyword evidence="8" id="KW-0732">Signal</keyword>
<sequence>MLKASSLLLIPLLFLQHQCLSSNHSFDHTRIRYNLEQLRALIMTGPDTIKQRRAQPENLNGVKQPMANPSPTTRTITWHDIPEWRRDNKYILAGYRPLEADYLQVIKSLTFLHNETCNVYTHLIGAVLLPLFAAAILRTIYGPQYIDVTRTDFIMFSVFFCSAESCLIFSAIYHLIGSHSHEVEQFWHRMDLLGIVIVTVGTFIPGIYYIFNCEPFLQKIHWTIVILCGSATAALISIPKFRTLRWRKVRVGAYVALGASAFIPLLHGVQVYGLDYMLEYSGMKWYLVELLLYGGGCGLYAFRIPERFAPGHFDIWFSSHQIFHVSILCAMYVHTVALTQAFTACHTLDICHIQSVHQARGTKL</sequence>
<feature type="binding site" evidence="6">
    <location>
        <position position="174"/>
    </location>
    <ligand>
        <name>Zn(2+)</name>
        <dbReference type="ChEBI" id="CHEBI:29105"/>
    </ligand>
</feature>
<evidence type="ECO:0008006" key="11">
    <source>
        <dbReference type="Google" id="ProtNLM"/>
    </source>
</evidence>
<keyword evidence="5 7" id="KW-0472">Membrane</keyword>
<dbReference type="KEGG" id="fox:FOXG_12880"/>
<evidence type="ECO:0000313" key="10">
    <source>
        <dbReference type="Proteomes" id="UP000009097"/>
    </source>
</evidence>
<feature type="transmembrane region" description="Helical" evidence="7">
    <location>
        <begin position="192"/>
        <end position="211"/>
    </location>
</feature>
<feature type="transmembrane region" description="Helical" evidence="7">
    <location>
        <begin position="153"/>
        <end position="176"/>
    </location>
</feature>
<keyword evidence="3 7" id="KW-0812">Transmembrane</keyword>
<dbReference type="Pfam" id="PF03006">
    <property type="entry name" value="HlyIII"/>
    <property type="match status" value="1"/>
</dbReference>
<evidence type="ECO:0000256" key="8">
    <source>
        <dbReference type="SAM" id="SignalP"/>
    </source>
</evidence>
<dbReference type="GO" id="GO:0016020">
    <property type="term" value="C:membrane"/>
    <property type="evidence" value="ECO:0007669"/>
    <property type="project" value="UniProtKB-SubCell"/>
</dbReference>
<evidence type="ECO:0000256" key="1">
    <source>
        <dbReference type="ARBA" id="ARBA00004141"/>
    </source>
</evidence>
<reference evidence="9" key="1">
    <citation type="submission" date="2007-04" db="EMBL/GenBank/DDBJ databases">
        <authorList>
            <consortium name="The Broad Institute Genome Sequencing Platform"/>
            <person name="Birren B."/>
            <person name="Lander E."/>
            <person name="Galagan J."/>
            <person name="Nusbaum C."/>
            <person name="Devon K."/>
            <person name="Ma L.-J."/>
            <person name="Jaffe D."/>
            <person name="Butler J."/>
            <person name="Alvarez P."/>
            <person name="Gnerre S."/>
            <person name="Grabherr M."/>
            <person name="Kleber M."/>
            <person name="Mauceli E."/>
            <person name="Brockman W."/>
            <person name="MacCallum I.A."/>
            <person name="Young S."/>
            <person name="LaButti K."/>
            <person name="DeCaprio D."/>
            <person name="Crawford M."/>
            <person name="Koehrsen M."/>
            <person name="Engels R."/>
            <person name="Montgomery P."/>
            <person name="Pearson M."/>
            <person name="Howarth C."/>
            <person name="Larson L."/>
            <person name="White J."/>
            <person name="O'Leary S."/>
            <person name="Kodira C."/>
            <person name="Zeng Q."/>
            <person name="Yandava C."/>
            <person name="Alvarado L."/>
            <person name="Kistler C."/>
            <person name="Shim W.-B."/>
            <person name="Kang S."/>
            <person name="Woloshuk C."/>
        </authorList>
    </citation>
    <scope>NUCLEOTIDE SEQUENCE</scope>
    <source>
        <strain evidence="9">4287</strain>
    </source>
</reference>
<feature type="transmembrane region" description="Helical" evidence="7">
    <location>
        <begin position="119"/>
        <end position="141"/>
    </location>
</feature>
<accession>A0A0J9VRB5</accession>
<feature type="transmembrane region" description="Helical" evidence="7">
    <location>
        <begin position="322"/>
        <end position="345"/>
    </location>
</feature>
<evidence type="ECO:0000256" key="7">
    <source>
        <dbReference type="SAM" id="Phobius"/>
    </source>
</evidence>
<reference evidence="9" key="2">
    <citation type="journal article" date="2010" name="Nature">
        <title>Comparative genomics reveals mobile pathogenicity chromosomes in Fusarium.</title>
        <authorList>
            <person name="Ma L.J."/>
            <person name="van der Does H.C."/>
            <person name="Borkovich K.A."/>
            <person name="Coleman J.J."/>
            <person name="Daboussi M.J."/>
            <person name="Di Pietro A."/>
            <person name="Dufresne M."/>
            <person name="Freitag M."/>
            <person name="Grabherr M."/>
            <person name="Henrissat B."/>
            <person name="Houterman P.M."/>
            <person name="Kang S."/>
            <person name="Shim W.B."/>
            <person name="Woloshuk C."/>
            <person name="Xie X."/>
            <person name="Xu J.R."/>
            <person name="Antoniw J."/>
            <person name="Baker S.E."/>
            <person name="Bluhm B.H."/>
            <person name="Breakspear A."/>
            <person name="Brown D.W."/>
            <person name="Butchko R.A."/>
            <person name="Chapman S."/>
            <person name="Coulson R."/>
            <person name="Coutinho P.M."/>
            <person name="Danchin E.G."/>
            <person name="Diener A."/>
            <person name="Gale L.R."/>
            <person name="Gardiner D.M."/>
            <person name="Goff S."/>
            <person name="Hammond-Kosack K.E."/>
            <person name="Hilburn K."/>
            <person name="Hua-Van A."/>
            <person name="Jonkers W."/>
            <person name="Kazan K."/>
            <person name="Kodira C.D."/>
            <person name="Koehrsen M."/>
            <person name="Kumar L."/>
            <person name="Lee Y.H."/>
            <person name="Li L."/>
            <person name="Manners J.M."/>
            <person name="Miranda-Saavedra D."/>
            <person name="Mukherjee M."/>
            <person name="Park G."/>
            <person name="Park J."/>
            <person name="Park S.Y."/>
            <person name="Proctor R.H."/>
            <person name="Regev A."/>
            <person name="Ruiz-Roldan M.C."/>
            <person name="Sain D."/>
            <person name="Sakthikumar S."/>
            <person name="Sykes S."/>
            <person name="Schwartz D.C."/>
            <person name="Turgeon B.G."/>
            <person name="Wapinski I."/>
            <person name="Yoder O."/>
            <person name="Young S."/>
            <person name="Zeng Q."/>
            <person name="Zhou S."/>
            <person name="Galagan J."/>
            <person name="Cuomo C.A."/>
            <person name="Kistler H.C."/>
            <person name="Rep M."/>
        </authorList>
    </citation>
    <scope>NUCLEOTIDE SEQUENCE [LARGE SCALE GENOMIC DNA]</scope>
    <source>
        <strain evidence="9">4287</strain>
    </source>
</reference>
<feature type="binding site" evidence="6">
    <location>
        <position position="320"/>
    </location>
    <ligand>
        <name>Zn(2+)</name>
        <dbReference type="ChEBI" id="CHEBI:29105"/>
    </ligand>
</feature>
<keyword evidence="4 7" id="KW-1133">Transmembrane helix</keyword>
<dbReference type="GO" id="GO:0046872">
    <property type="term" value="F:metal ion binding"/>
    <property type="evidence" value="ECO:0007669"/>
    <property type="project" value="UniProtKB-KW"/>
</dbReference>
<feature type="transmembrane region" description="Helical" evidence="7">
    <location>
        <begin position="251"/>
        <end position="273"/>
    </location>
</feature>
<dbReference type="GeneID" id="28954178"/>
<dbReference type="RefSeq" id="XP_018251401.1">
    <property type="nucleotide sequence ID" value="XM_018392812.1"/>
</dbReference>
<evidence type="ECO:0000256" key="2">
    <source>
        <dbReference type="ARBA" id="ARBA00007018"/>
    </source>
</evidence>
<feature type="transmembrane region" description="Helical" evidence="7">
    <location>
        <begin position="285"/>
        <end position="302"/>
    </location>
</feature>
<proteinExistence type="inferred from homology"/>
<dbReference type="InterPro" id="IPR004254">
    <property type="entry name" value="AdipoR/HlyIII-related"/>
</dbReference>
<dbReference type="GO" id="GO:0038023">
    <property type="term" value="F:signaling receptor activity"/>
    <property type="evidence" value="ECO:0007669"/>
    <property type="project" value="TreeGrafter"/>
</dbReference>
<feature type="binding site" evidence="6">
    <location>
        <position position="324"/>
    </location>
    <ligand>
        <name>Zn(2+)</name>
        <dbReference type="ChEBI" id="CHEBI:29105"/>
    </ligand>
</feature>
<evidence type="ECO:0000256" key="6">
    <source>
        <dbReference type="PIRSR" id="PIRSR604254-1"/>
    </source>
</evidence>
<name>A0A0J9VRB5_FUSO4</name>
<evidence type="ECO:0000256" key="5">
    <source>
        <dbReference type="ARBA" id="ARBA00023136"/>
    </source>
</evidence>
<comment type="subcellular location">
    <subcellularLocation>
        <location evidence="1">Membrane</location>
        <topology evidence="1">Multi-pass membrane protein</topology>
    </subcellularLocation>
</comment>
<dbReference type="Proteomes" id="UP000009097">
    <property type="component" value="Unassembled WGS sequence"/>
</dbReference>
<feature type="signal peptide" evidence="8">
    <location>
        <begin position="1"/>
        <end position="21"/>
    </location>
</feature>
<evidence type="ECO:0000256" key="3">
    <source>
        <dbReference type="ARBA" id="ARBA00022692"/>
    </source>
</evidence>
<gene>
    <name evidence="9" type="ORF">FOXG_12880</name>
</gene>
<dbReference type="PANTHER" id="PTHR20855:SF52">
    <property type="entry name" value="ADIPONECTIN RECEPTOR PROTEIN"/>
    <property type="match status" value="1"/>
</dbReference>
<evidence type="ECO:0000313" key="9">
    <source>
        <dbReference type="EMBL" id="KNB13356.1"/>
    </source>
</evidence>
<dbReference type="AlphaFoldDB" id="A0A0J9VRB5"/>
<dbReference type="PANTHER" id="PTHR20855">
    <property type="entry name" value="ADIPOR/PROGESTIN RECEPTOR-RELATED"/>
    <property type="match status" value="1"/>
</dbReference>
<keyword evidence="6" id="KW-0479">Metal-binding</keyword>
<feature type="chain" id="PRO_5005324921" description="ADIPOR-like receptor IZH2" evidence="8">
    <location>
        <begin position="22"/>
        <end position="364"/>
    </location>
</feature>
<dbReference type="EMBL" id="DS231712">
    <property type="protein sequence ID" value="KNB13356.1"/>
    <property type="molecule type" value="Genomic_DNA"/>
</dbReference>
<organism evidence="9 10">
    <name type="scientific">Fusarium oxysporum f. sp. lycopersici (strain 4287 / CBS 123668 / FGSC 9935 / NRRL 34936)</name>
    <name type="common">Fusarium vascular wilt of tomato</name>
    <dbReference type="NCBI Taxonomy" id="426428"/>
    <lineage>
        <taxon>Eukaryota</taxon>
        <taxon>Fungi</taxon>
        <taxon>Dikarya</taxon>
        <taxon>Ascomycota</taxon>
        <taxon>Pezizomycotina</taxon>
        <taxon>Sordariomycetes</taxon>
        <taxon>Hypocreomycetidae</taxon>
        <taxon>Hypocreales</taxon>
        <taxon>Nectriaceae</taxon>
        <taxon>Fusarium</taxon>
        <taxon>Fusarium oxysporum species complex</taxon>
    </lineage>
</organism>
<dbReference type="OrthoDB" id="529367at2759"/>
<keyword evidence="6" id="KW-0862">Zinc</keyword>
<evidence type="ECO:0000256" key="4">
    <source>
        <dbReference type="ARBA" id="ARBA00022989"/>
    </source>
</evidence>
<dbReference type="VEuPathDB" id="FungiDB:FOXG_12880"/>
<dbReference type="GO" id="GO:0006882">
    <property type="term" value="P:intracellular zinc ion homeostasis"/>
    <property type="evidence" value="ECO:0007669"/>
    <property type="project" value="TreeGrafter"/>
</dbReference>
<protein>
    <recommendedName>
        <fullName evidence="11">ADIPOR-like receptor IZH2</fullName>
    </recommendedName>
</protein>